<evidence type="ECO:0000256" key="2">
    <source>
        <dbReference type="ARBA" id="ARBA00022723"/>
    </source>
</evidence>
<keyword evidence="3 4" id="KW-0408">Iron</keyword>
<reference evidence="8" key="1">
    <citation type="journal article" date="2019" name="Int. J. Syst. Evol. Microbiol.">
        <title>The Global Catalogue of Microorganisms (GCM) 10K type strain sequencing project: providing services to taxonomists for standard genome sequencing and annotation.</title>
        <authorList>
            <consortium name="The Broad Institute Genomics Platform"/>
            <consortium name="The Broad Institute Genome Sequencing Center for Infectious Disease"/>
            <person name="Wu L."/>
            <person name="Ma J."/>
        </authorList>
    </citation>
    <scope>NUCLEOTIDE SEQUENCE [LARGE SCALE GENOMIC DNA]</scope>
    <source>
        <strain evidence="8">CCUG 60524</strain>
    </source>
</reference>
<keyword evidence="5" id="KW-0732">Signal</keyword>
<comment type="caution">
    <text evidence="7">The sequence shown here is derived from an EMBL/GenBank/DDBJ whole genome shotgun (WGS) entry which is preliminary data.</text>
</comment>
<keyword evidence="1 4" id="KW-0349">Heme</keyword>
<feature type="chain" id="PRO_5045182366" evidence="5">
    <location>
        <begin position="28"/>
        <end position="100"/>
    </location>
</feature>
<proteinExistence type="predicted"/>
<dbReference type="Proteomes" id="UP001597108">
    <property type="component" value="Unassembled WGS sequence"/>
</dbReference>
<feature type="signal peptide" evidence="5">
    <location>
        <begin position="1"/>
        <end position="27"/>
    </location>
</feature>
<evidence type="ECO:0000256" key="3">
    <source>
        <dbReference type="ARBA" id="ARBA00023004"/>
    </source>
</evidence>
<gene>
    <name evidence="7" type="ORF">ACFQ2S_16575</name>
</gene>
<evidence type="ECO:0000256" key="4">
    <source>
        <dbReference type="PROSITE-ProRule" id="PRU00433"/>
    </source>
</evidence>
<dbReference type="SUPFAM" id="SSF46626">
    <property type="entry name" value="Cytochrome c"/>
    <property type="match status" value="1"/>
</dbReference>
<name>A0ABW3ITX9_9RHOB</name>
<accession>A0ABW3ITX9</accession>
<dbReference type="InterPro" id="IPR009056">
    <property type="entry name" value="Cyt_c-like_dom"/>
</dbReference>
<dbReference type="EMBL" id="JBHTJT010000038">
    <property type="protein sequence ID" value="MFD0981254.1"/>
    <property type="molecule type" value="Genomic_DNA"/>
</dbReference>
<evidence type="ECO:0000313" key="8">
    <source>
        <dbReference type="Proteomes" id="UP001597108"/>
    </source>
</evidence>
<sequence length="100" mass="10841">MPSLLHAQTRFVVIIWLLVKGLSTATAQDADPTLGQAIYAENCVECHMEDAGGDDVAPEIAGIPRNNIRRAMGGLEGMPEFEMTTEEVAAVHAYLRTLDD</sequence>
<evidence type="ECO:0000256" key="1">
    <source>
        <dbReference type="ARBA" id="ARBA00022617"/>
    </source>
</evidence>
<dbReference type="Gene3D" id="1.10.760.10">
    <property type="entry name" value="Cytochrome c-like domain"/>
    <property type="match status" value="1"/>
</dbReference>
<evidence type="ECO:0000259" key="6">
    <source>
        <dbReference type="PROSITE" id="PS51007"/>
    </source>
</evidence>
<organism evidence="7 8">
    <name type="scientific">Tropicimonas aquimaris</name>
    <dbReference type="NCBI Taxonomy" id="914152"/>
    <lineage>
        <taxon>Bacteria</taxon>
        <taxon>Pseudomonadati</taxon>
        <taxon>Pseudomonadota</taxon>
        <taxon>Alphaproteobacteria</taxon>
        <taxon>Rhodobacterales</taxon>
        <taxon>Roseobacteraceae</taxon>
        <taxon>Tropicimonas</taxon>
    </lineage>
</organism>
<evidence type="ECO:0000313" key="7">
    <source>
        <dbReference type="EMBL" id="MFD0981254.1"/>
    </source>
</evidence>
<dbReference type="InterPro" id="IPR036909">
    <property type="entry name" value="Cyt_c-like_dom_sf"/>
</dbReference>
<evidence type="ECO:0000256" key="5">
    <source>
        <dbReference type="SAM" id="SignalP"/>
    </source>
</evidence>
<keyword evidence="8" id="KW-1185">Reference proteome</keyword>
<dbReference type="Pfam" id="PF13442">
    <property type="entry name" value="Cytochrome_CBB3"/>
    <property type="match status" value="1"/>
</dbReference>
<feature type="domain" description="Cytochrome c" evidence="6">
    <location>
        <begin position="30"/>
        <end position="100"/>
    </location>
</feature>
<keyword evidence="2 4" id="KW-0479">Metal-binding</keyword>
<dbReference type="PROSITE" id="PS51007">
    <property type="entry name" value="CYTC"/>
    <property type="match status" value="1"/>
</dbReference>
<protein>
    <submittedName>
        <fullName evidence="7">C-type cytochrome</fullName>
    </submittedName>
</protein>
<dbReference type="RefSeq" id="WP_386076134.1">
    <property type="nucleotide sequence ID" value="NZ_JBHTJT010000038.1"/>
</dbReference>